<gene>
    <name evidence="1" type="ORF">ACFP90_27490</name>
</gene>
<dbReference type="EMBL" id="JBHSWB010000004">
    <property type="protein sequence ID" value="MFC6663746.1"/>
    <property type="molecule type" value="Genomic_DNA"/>
</dbReference>
<accession>A0ABW1ZSP3</accession>
<evidence type="ECO:0000313" key="2">
    <source>
        <dbReference type="Proteomes" id="UP001596317"/>
    </source>
</evidence>
<organism evidence="1 2">
    <name type="scientific">Deinococcus multiflagellatus</name>
    <dbReference type="NCBI Taxonomy" id="1656887"/>
    <lineage>
        <taxon>Bacteria</taxon>
        <taxon>Thermotogati</taxon>
        <taxon>Deinococcota</taxon>
        <taxon>Deinococci</taxon>
        <taxon>Deinococcales</taxon>
        <taxon>Deinococcaceae</taxon>
        <taxon>Deinococcus</taxon>
    </lineage>
</organism>
<keyword evidence="2" id="KW-1185">Reference proteome</keyword>
<dbReference type="RefSeq" id="WP_380059348.1">
    <property type="nucleotide sequence ID" value="NZ_JBHSWB010000004.1"/>
</dbReference>
<comment type="caution">
    <text evidence="1">The sequence shown here is derived from an EMBL/GenBank/DDBJ whole genome shotgun (WGS) entry which is preliminary data.</text>
</comment>
<protein>
    <submittedName>
        <fullName evidence="1">Uncharacterized protein</fullName>
    </submittedName>
</protein>
<name>A0ABW1ZSP3_9DEIO</name>
<reference evidence="2" key="1">
    <citation type="journal article" date="2019" name="Int. J. Syst. Evol. Microbiol.">
        <title>The Global Catalogue of Microorganisms (GCM) 10K type strain sequencing project: providing services to taxonomists for standard genome sequencing and annotation.</title>
        <authorList>
            <consortium name="The Broad Institute Genomics Platform"/>
            <consortium name="The Broad Institute Genome Sequencing Center for Infectious Disease"/>
            <person name="Wu L."/>
            <person name="Ma J."/>
        </authorList>
    </citation>
    <scope>NUCLEOTIDE SEQUENCE [LARGE SCALE GENOMIC DNA]</scope>
    <source>
        <strain evidence="2">CCUG 63830</strain>
    </source>
</reference>
<dbReference type="Proteomes" id="UP001596317">
    <property type="component" value="Unassembled WGS sequence"/>
</dbReference>
<sequence length="71" mass="7752">MAKSKDRIPKFLNSYPNDLATLVDLKREGLEPKGTPVALLEIVTKDSQTLTGLYRRSEATPVATPAGPVDR</sequence>
<proteinExistence type="predicted"/>
<evidence type="ECO:0000313" key="1">
    <source>
        <dbReference type="EMBL" id="MFC6663746.1"/>
    </source>
</evidence>